<accession>A0A1G4K5W2</accession>
<evidence type="ECO:0000313" key="9">
    <source>
        <dbReference type="Proteomes" id="UP000189911"/>
    </source>
</evidence>
<dbReference type="GO" id="GO:0005737">
    <property type="term" value="C:cytoplasm"/>
    <property type="evidence" value="ECO:0007669"/>
    <property type="project" value="UniProtKB-SubCell"/>
</dbReference>
<keyword evidence="5" id="KW-0677">Repeat</keyword>
<gene>
    <name evidence="8" type="ORF">LANO_0F01112G</name>
</gene>
<comment type="similarity">
    <text evidence="6">Belongs to the WD repeat WDR6 family.</text>
</comment>
<dbReference type="Gene3D" id="2.130.10.10">
    <property type="entry name" value="YVTN repeat-like/Quinoprotein amine dehydrogenase"/>
    <property type="match status" value="3"/>
</dbReference>
<evidence type="ECO:0000256" key="6">
    <source>
        <dbReference type="ARBA" id="ARBA00038255"/>
    </source>
</evidence>
<dbReference type="InterPro" id="IPR011047">
    <property type="entry name" value="Quinoprotein_ADH-like_sf"/>
</dbReference>
<dbReference type="Proteomes" id="UP000189911">
    <property type="component" value="Chromosome F"/>
</dbReference>
<dbReference type="SMART" id="SM00320">
    <property type="entry name" value="WD40"/>
    <property type="match status" value="6"/>
</dbReference>
<dbReference type="InterPro" id="IPR036322">
    <property type="entry name" value="WD40_repeat_dom_sf"/>
</dbReference>
<evidence type="ECO:0000256" key="3">
    <source>
        <dbReference type="ARBA" id="ARBA00022574"/>
    </source>
</evidence>
<sequence>MEVSELSHYGPSLCVKFHGDYVLAGYGMCIHVYELLNGNLVNTSRIFHRNKVHGFVVKNGLVLIYGARSVSIVPLEALFNCSNNSKLERMCHEWIISAEFSFDCSAVYLLTSYNKVLYCDLSLAIIDTKAVFGERAILYSGTITVLGHEKVRVNAGTVMDGVFIWDMFTEQNLHHFTDHEGSIFFVVASQSGRYVASCSDDRSIKLWDLESGQLISTGWGHTARIWNLQFFDNDTKLISVSEDCTCRTWDVSLPAQHLPQIDTYEVHMGKNVWGVDVNSHRMIAATSGNDGRIKLTDLHLHSRPSCDRQIISLKDITLHGIKFKSNEMVKGFHWFRFGLIVMTSEGQVLKYDKTTDVWSTVLTNEKFGSNCITAGIQELNLIVFSNTGGDLLIAKFSNNGTLLKTKEVHINAISKTTNCLVDHSNGLVMVLLQSPNEKEPLLCLKMNGNSLSEEQTFQFKRPTNFSATCILYHQQYLLLGSRYSSLAVFDTLDYEKPAQMIRRMLPGDSITSLKYVEGSTDGSSLLSVTDRDGYYCFISMNLSNGGMEVVLQNKIAKGSLEGAHYDERGDYIIHGFRSNTFVVYNETKNCEILSEHCSGSHRLWKLLPNYRSDHFILIYIKDSCIHIRKIGRPVMPQSLRDGLHGREIRDVTILPNLYGVDKHVFCSGSEDTTVRLNWLNIKDGKARTVWTFRAHTSGLQRCKFVNHEFMITCAAREELYLWKLTKRFDSNPYMSVISILPPSTEIPDLRIMDFDVKFMNDTSDFLMATVYSDSTIKLWVYEHQKKNFRLITWGKYEKCCLLNVAFVSLKDRLILMVSPTDGHLVLWDLSQYLPVNVQMNELVCTASDVQAIFALPKYVQRINVHKAGIKSIEIKVLSDLSFLVYSGGDDNAIAISKFAVDDKDSQIEGRVISLENHGGASTITSVNLLNNKEGLITASVDQRLRYYDISDDQLRLENVFYTTNADTGCLDILTTSEGSLLLIGGVGLSCWALKLK</sequence>
<dbReference type="SUPFAM" id="SSF50998">
    <property type="entry name" value="Quinoprotein alcohol dehydrogenase-like"/>
    <property type="match status" value="1"/>
</dbReference>
<keyword evidence="3 7" id="KW-0853">WD repeat</keyword>
<dbReference type="AlphaFoldDB" id="A0A1G4K5W2"/>
<protein>
    <submittedName>
        <fullName evidence="8">LANO_0F01112g1_1</fullName>
    </submittedName>
</protein>
<evidence type="ECO:0000256" key="4">
    <source>
        <dbReference type="ARBA" id="ARBA00022694"/>
    </source>
</evidence>
<evidence type="ECO:0000256" key="7">
    <source>
        <dbReference type="PROSITE-ProRule" id="PRU00221"/>
    </source>
</evidence>
<dbReference type="InterPro" id="IPR015943">
    <property type="entry name" value="WD40/YVTN_repeat-like_dom_sf"/>
</dbReference>
<keyword evidence="4" id="KW-0819">tRNA processing</keyword>
<dbReference type="InterPro" id="IPR051973">
    <property type="entry name" value="tRNA_Anticodon_Mtase-Reg"/>
</dbReference>
<dbReference type="GO" id="GO:0030488">
    <property type="term" value="P:tRNA methylation"/>
    <property type="evidence" value="ECO:0007669"/>
    <property type="project" value="TreeGrafter"/>
</dbReference>
<dbReference type="EMBL" id="LT598452">
    <property type="protein sequence ID" value="SCU99200.1"/>
    <property type="molecule type" value="Genomic_DNA"/>
</dbReference>
<organism evidence="8 9">
    <name type="scientific">Lachancea nothofagi CBS 11611</name>
    <dbReference type="NCBI Taxonomy" id="1266666"/>
    <lineage>
        <taxon>Eukaryota</taxon>
        <taxon>Fungi</taxon>
        <taxon>Dikarya</taxon>
        <taxon>Ascomycota</taxon>
        <taxon>Saccharomycotina</taxon>
        <taxon>Saccharomycetes</taxon>
        <taxon>Saccharomycetales</taxon>
        <taxon>Saccharomycetaceae</taxon>
        <taxon>Lachancea</taxon>
    </lineage>
</organism>
<dbReference type="OrthoDB" id="66881at2759"/>
<evidence type="ECO:0000313" key="8">
    <source>
        <dbReference type="EMBL" id="SCU99200.1"/>
    </source>
</evidence>
<reference evidence="9" key="1">
    <citation type="submission" date="2016-03" db="EMBL/GenBank/DDBJ databases">
        <authorList>
            <person name="Devillers Hugo."/>
        </authorList>
    </citation>
    <scope>NUCLEOTIDE SEQUENCE [LARGE SCALE GENOMIC DNA]</scope>
</reference>
<keyword evidence="2" id="KW-0963">Cytoplasm</keyword>
<dbReference type="Pfam" id="PF00400">
    <property type="entry name" value="WD40"/>
    <property type="match status" value="3"/>
</dbReference>
<dbReference type="SUPFAM" id="SSF50978">
    <property type="entry name" value="WD40 repeat-like"/>
    <property type="match status" value="1"/>
</dbReference>
<dbReference type="InterPro" id="IPR019775">
    <property type="entry name" value="WD40_repeat_CS"/>
</dbReference>
<comment type="subcellular location">
    <subcellularLocation>
        <location evidence="1">Cytoplasm</location>
    </subcellularLocation>
</comment>
<feature type="repeat" description="WD" evidence="7">
    <location>
        <begin position="176"/>
        <end position="217"/>
    </location>
</feature>
<evidence type="ECO:0000256" key="5">
    <source>
        <dbReference type="ARBA" id="ARBA00022737"/>
    </source>
</evidence>
<dbReference type="PANTHER" id="PTHR14344:SF3">
    <property type="entry name" value="WD REPEAT-CONTAINING PROTEIN 6"/>
    <property type="match status" value="1"/>
</dbReference>
<proteinExistence type="inferred from homology"/>
<dbReference type="PANTHER" id="PTHR14344">
    <property type="entry name" value="WD REPEAT PROTEIN"/>
    <property type="match status" value="1"/>
</dbReference>
<dbReference type="PROSITE" id="PS00678">
    <property type="entry name" value="WD_REPEATS_1"/>
    <property type="match status" value="2"/>
</dbReference>
<dbReference type="PROSITE" id="PS50082">
    <property type="entry name" value="WD_REPEATS_2"/>
    <property type="match status" value="2"/>
</dbReference>
<dbReference type="PROSITE" id="PS50294">
    <property type="entry name" value="WD_REPEATS_REGION"/>
    <property type="match status" value="1"/>
</dbReference>
<feature type="repeat" description="WD" evidence="7">
    <location>
        <begin position="218"/>
        <end position="252"/>
    </location>
</feature>
<evidence type="ECO:0000256" key="1">
    <source>
        <dbReference type="ARBA" id="ARBA00004496"/>
    </source>
</evidence>
<keyword evidence="9" id="KW-1185">Reference proteome</keyword>
<name>A0A1G4K5W2_9SACH</name>
<dbReference type="InterPro" id="IPR001680">
    <property type="entry name" value="WD40_rpt"/>
</dbReference>
<evidence type="ECO:0000256" key="2">
    <source>
        <dbReference type="ARBA" id="ARBA00022490"/>
    </source>
</evidence>